<proteinExistence type="predicted"/>
<dbReference type="STRING" id="929713.NIASO_05460"/>
<keyword evidence="1" id="KW-0808">Transferase</keyword>
<dbReference type="HOGENOM" id="CLU_816130_0_0_10"/>
<protein>
    <submittedName>
        <fullName evidence="1">UDP-glycosyltransferase</fullName>
    </submittedName>
</protein>
<dbReference type="GO" id="GO:0016740">
    <property type="term" value="F:transferase activity"/>
    <property type="evidence" value="ECO:0007669"/>
    <property type="project" value="UniProtKB-KW"/>
</dbReference>
<name>W0F005_9BACT</name>
<dbReference type="KEGG" id="nso:NIASO_05460"/>
<dbReference type="eggNOG" id="COG0438">
    <property type="taxonomic scope" value="Bacteria"/>
</dbReference>
<dbReference type="Proteomes" id="UP000003586">
    <property type="component" value="Chromosome"/>
</dbReference>
<gene>
    <name evidence="1" type="ORF">NIASO_05460</name>
</gene>
<dbReference type="Gene3D" id="3.40.50.2000">
    <property type="entry name" value="Glycogen Phosphorylase B"/>
    <property type="match status" value="1"/>
</dbReference>
<dbReference type="AlphaFoldDB" id="W0F005"/>
<dbReference type="EMBL" id="CP007035">
    <property type="protein sequence ID" value="AHF14779.1"/>
    <property type="molecule type" value="Genomic_DNA"/>
</dbReference>
<reference evidence="1 2" key="1">
    <citation type="submission" date="2013-12" db="EMBL/GenBank/DDBJ databases">
        <authorList>
            <consortium name="DOE Joint Genome Institute"/>
            <person name="Eisen J."/>
            <person name="Huntemann M."/>
            <person name="Han J."/>
            <person name="Chen A."/>
            <person name="Kyrpides N."/>
            <person name="Mavromatis K."/>
            <person name="Markowitz V."/>
            <person name="Palaniappan K."/>
            <person name="Ivanova N."/>
            <person name="Schaumberg A."/>
            <person name="Pati A."/>
            <person name="Liolios K."/>
            <person name="Nordberg H.P."/>
            <person name="Cantor M.N."/>
            <person name="Hua S.X."/>
            <person name="Woyke T."/>
        </authorList>
    </citation>
    <scope>NUCLEOTIDE SEQUENCE [LARGE SCALE GENOMIC DNA]</scope>
    <source>
        <strain evidence="2">DSM 19437</strain>
    </source>
</reference>
<dbReference type="RefSeq" id="WP_008582956.1">
    <property type="nucleotide sequence ID" value="NZ_CP007035.1"/>
</dbReference>
<evidence type="ECO:0000313" key="1">
    <source>
        <dbReference type="EMBL" id="AHF14779.1"/>
    </source>
</evidence>
<sequence length="332" mass="37775">MKKYPRSILVATNHLKDLGGSETFAYTLIGELKRLGFEVEYFTFYKGLVSDKIENDLGAGFMSKKKYDLILANHNSCVKYLVNRGFIIQTCHGVFPELEQPSSYAHKHVAISKEVQEHLQHKHIKSKIILNGINLERFKAAVPLQSELKTVLSLCHSDEANQMIAASARELGAAFIYLNKYENPGWNVEQLINQADLVVGVGRSAYEAMACGRPVVIFDSRSYYPACGDGYVKEILEESILKNCSGRYYGHSFTIPALTAELKKFKKEDGAFFREFALKNLNITNSVLEYIRYFGERQPLSLKRGWLWAKRLIKGPALRKRMIKRYELEAGI</sequence>
<evidence type="ECO:0000313" key="2">
    <source>
        <dbReference type="Proteomes" id="UP000003586"/>
    </source>
</evidence>
<accession>W0F005</accession>
<dbReference type="SUPFAM" id="SSF53756">
    <property type="entry name" value="UDP-Glycosyltransferase/glycogen phosphorylase"/>
    <property type="match status" value="1"/>
</dbReference>
<organism evidence="1 2">
    <name type="scientific">Niabella soli DSM 19437</name>
    <dbReference type="NCBI Taxonomy" id="929713"/>
    <lineage>
        <taxon>Bacteria</taxon>
        <taxon>Pseudomonadati</taxon>
        <taxon>Bacteroidota</taxon>
        <taxon>Chitinophagia</taxon>
        <taxon>Chitinophagales</taxon>
        <taxon>Chitinophagaceae</taxon>
        <taxon>Niabella</taxon>
    </lineage>
</organism>
<dbReference type="OrthoDB" id="59694at2"/>
<keyword evidence="2" id="KW-1185">Reference proteome</keyword>